<dbReference type="GO" id="GO:0004497">
    <property type="term" value="F:monooxygenase activity"/>
    <property type="evidence" value="ECO:0007669"/>
    <property type="project" value="UniProtKB-KW"/>
</dbReference>
<dbReference type="InterPro" id="IPR007138">
    <property type="entry name" value="ABM_dom"/>
</dbReference>
<dbReference type="Pfam" id="PF03992">
    <property type="entry name" value="ABM"/>
    <property type="match status" value="1"/>
</dbReference>
<dbReference type="PROSITE" id="PS51725">
    <property type="entry name" value="ABM"/>
    <property type="match status" value="1"/>
</dbReference>
<dbReference type="RefSeq" id="WP_184295876.1">
    <property type="nucleotide sequence ID" value="NZ_JACHLP010000001.1"/>
</dbReference>
<organism evidence="2 3">
    <name type="scientific">Roseateles oligotrophus</name>
    <dbReference type="NCBI Taxonomy" id="1769250"/>
    <lineage>
        <taxon>Bacteria</taxon>
        <taxon>Pseudomonadati</taxon>
        <taxon>Pseudomonadota</taxon>
        <taxon>Betaproteobacteria</taxon>
        <taxon>Burkholderiales</taxon>
        <taxon>Sphaerotilaceae</taxon>
        <taxon>Roseateles</taxon>
    </lineage>
</organism>
<dbReference type="EMBL" id="JACHLP010000001">
    <property type="protein sequence ID" value="MBB4842015.1"/>
    <property type="molecule type" value="Genomic_DNA"/>
</dbReference>
<gene>
    <name evidence="2" type="ORF">HNP55_000510</name>
</gene>
<proteinExistence type="predicted"/>
<keyword evidence="2" id="KW-0503">Monooxygenase</keyword>
<dbReference type="InterPro" id="IPR011008">
    <property type="entry name" value="Dimeric_a/b-barrel"/>
</dbReference>
<protein>
    <submittedName>
        <fullName evidence="2">Quinol monooxygenase YgiN</fullName>
    </submittedName>
</protein>
<accession>A0A840L605</accession>
<reference evidence="2 3" key="1">
    <citation type="submission" date="2020-08" db="EMBL/GenBank/DDBJ databases">
        <title>Functional genomics of gut bacteria from endangered species of beetles.</title>
        <authorList>
            <person name="Carlos-Shanley C."/>
        </authorList>
    </citation>
    <scope>NUCLEOTIDE SEQUENCE [LARGE SCALE GENOMIC DNA]</scope>
    <source>
        <strain evidence="2 3">S00239</strain>
    </source>
</reference>
<evidence type="ECO:0000259" key="1">
    <source>
        <dbReference type="PROSITE" id="PS51725"/>
    </source>
</evidence>
<dbReference type="SUPFAM" id="SSF54909">
    <property type="entry name" value="Dimeric alpha+beta barrel"/>
    <property type="match status" value="1"/>
</dbReference>
<dbReference type="AlphaFoldDB" id="A0A840L605"/>
<feature type="domain" description="ABM" evidence="1">
    <location>
        <begin position="4"/>
        <end position="95"/>
    </location>
</feature>
<dbReference type="Gene3D" id="3.30.70.100">
    <property type="match status" value="1"/>
</dbReference>
<name>A0A840L605_9BURK</name>
<dbReference type="Proteomes" id="UP000562027">
    <property type="component" value="Unassembled WGS sequence"/>
</dbReference>
<sequence>MEKIALVVSLEFEPASKTPFLQALLEHRQRSLANEAGTLQFEVLSPGDSLSSLVLYELYESAEALKAHDEGASLALFKQQAGPFITQISVQRCAVLGA</sequence>
<keyword evidence="2" id="KW-0560">Oxidoreductase</keyword>
<evidence type="ECO:0000313" key="2">
    <source>
        <dbReference type="EMBL" id="MBB4842015.1"/>
    </source>
</evidence>
<evidence type="ECO:0000313" key="3">
    <source>
        <dbReference type="Proteomes" id="UP000562027"/>
    </source>
</evidence>
<keyword evidence="3" id="KW-1185">Reference proteome</keyword>
<comment type="caution">
    <text evidence="2">The sequence shown here is derived from an EMBL/GenBank/DDBJ whole genome shotgun (WGS) entry which is preliminary data.</text>
</comment>